<dbReference type="EMBL" id="JAHHHV010000081">
    <property type="protein sequence ID" value="MBW4467895.1"/>
    <property type="molecule type" value="Genomic_DNA"/>
</dbReference>
<dbReference type="PROSITE" id="PS51257">
    <property type="entry name" value="PROKAR_LIPOPROTEIN"/>
    <property type="match status" value="1"/>
</dbReference>
<name>A0A951U6Q5_9CYAN</name>
<evidence type="ECO:0000313" key="2">
    <source>
        <dbReference type="EMBL" id="MBW4467895.1"/>
    </source>
</evidence>
<dbReference type="Pfam" id="PF11353">
    <property type="entry name" value="DUF3153"/>
    <property type="match status" value="1"/>
</dbReference>
<reference evidence="2" key="2">
    <citation type="journal article" date="2022" name="Microbiol. Resour. Announc.">
        <title>Metagenome Sequencing to Explore Phylogenomics of Terrestrial Cyanobacteria.</title>
        <authorList>
            <person name="Ward R.D."/>
            <person name="Stajich J.E."/>
            <person name="Johansen J.R."/>
            <person name="Huntemann M."/>
            <person name="Clum A."/>
            <person name="Foster B."/>
            <person name="Foster B."/>
            <person name="Roux S."/>
            <person name="Palaniappan K."/>
            <person name="Varghese N."/>
            <person name="Mukherjee S."/>
            <person name="Reddy T.B.K."/>
            <person name="Daum C."/>
            <person name="Copeland A."/>
            <person name="Chen I.A."/>
            <person name="Ivanova N.N."/>
            <person name="Kyrpides N.C."/>
            <person name="Shapiro N."/>
            <person name="Eloe-Fadrosh E.A."/>
            <person name="Pietrasiak N."/>
        </authorList>
    </citation>
    <scope>NUCLEOTIDE SEQUENCE</scope>
    <source>
        <strain evidence="2">GSE-TBD4-15B</strain>
    </source>
</reference>
<dbReference type="InterPro" id="IPR021499">
    <property type="entry name" value="DUF3153"/>
</dbReference>
<comment type="caution">
    <text evidence="2">The sequence shown here is derived from an EMBL/GenBank/DDBJ whole genome shotgun (WGS) entry which is preliminary data.</text>
</comment>
<protein>
    <submittedName>
        <fullName evidence="2">DUF3153 domain-containing protein</fullName>
    </submittedName>
</protein>
<proteinExistence type="predicted"/>
<gene>
    <name evidence="2" type="ORF">KME07_20910</name>
</gene>
<reference evidence="2" key="1">
    <citation type="submission" date="2021-05" db="EMBL/GenBank/DDBJ databases">
        <authorList>
            <person name="Pietrasiak N."/>
            <person name="Ward R."/>
            <person name="Stajich J.E."/>
            <person name="Kurbessoian T."/>
        </authorList>
    </citation>
    <scope>NUCLEOTIDE SEQUENCE</scope>
    <source>
        <strain evidence="2">GSE-TBD4-15B</strain>
    </source>
</reference>
<organism evidence="2 3">
    <name type="scientific">Pegethrix bostrychoides GSE-TBD4-15B</name>
    <dbReference type="NCBI Taxonomy" id="2839662"/>
    <lineage>
        <taxon>Bacteria</taxon>
        <taxon>Bacillati</taxon>
        <taxon>Cyanobacteriota</taxon>
        <taxon>Cyanophyceae</taxon>
        <taxon>Oculatellales</taxon>
        <taxon>Oculatellaceae</taxon>
        <taxon>Pegethrix</taxon>
    </lineage>
</organism>
<evidence type="ECO:0000313" key="3">
    <source>
        <dbReference type="Proteomes" id="UP000707356"/>
    </source>
</evidence>
<keyword evidence="1" id="KW-0472">Membrane</keyword>
<dbReference type="AlphaFoldDB" id="A0A951U6Q5"/>
<dbReference type="Proteomes" id="UP000707356">
    <property type="component" value="Unassembled WGS sequence"/>
</dbReference>
<accession>A0A951U6Q5</accession>
<feature type="transmembrane region" description="Helical" evidence="1">
    <location>
        <begin position="228"/>
        <end position="253"/>
    </location>
</feature>
<sequence length="271" mass="29828">MSITRLSRSVLTLEYLPKLRLLAVISAVCLLLCGCARDDVGISFRDANHGALTQRIRLNSQLSGLSQATAELWIERLSAQTQQLGGKTQHPAEREWIMTVPFVNAADLVQKFEQFQQLVAQPNAVKSISHPVSNLSIQTSNLLIWQRHHLSYDLDLRGLGIVPNVKNTATVLISPQELLVIEFGLNTPWGARFPDDKLSPDNRPPAVYRKGRELRWLLKPGAANHLEAVFWLPSSVGIGGALIGGLVMIGMFLKAWVEAARSLPSSATVKS</sequence>
<keyword evidence="1" id="KW-1133">Transmembrane helix</keyword>
<evidence type="ECO:0000256" key="1">
    <source>
        <dbReference type="SAM" id="Phobius"/>
    </source>
</evidence>
<keyword evidence="1" id="KW-0812">Transmembrane</keyword>